<accession>A0AA35GIJ8</accession>
<protein>
    <submittedName>
        <fullName evidence="1">Uncharacterized protein</fullName>
    </submittedName>
</protein>
<dbReference type="RefSeq" id="WP_234686376.1">
    <property type="nucleotide sequence ID" value="NZ_CAHPSC010000011.1"/>
</dbReference>
<reference evidence="1" key="1">
    <citation type="submission" date="2020-05" db="EMBL/GenBank/DDBJ databases">
        <authorList>
            <person name="Delgado-Blas J."/>
        </authorList>
    </citation>
    <scope>NUCLEOTIDE SEQUENCE</scope>
    <source>
        <strain evidence="1">BB1454</strain>
    </source>
</reference>
<name>A0AA35GIJ8_9BURK</name>
<evidence type="ECO:0000313" key="2">
    <source>
        <dbReference type="Proteomes" id="UP000834458"/>
    </source>
</evidence>
<dbReference type="AlphaFoldDB" id="A0AA35GIJ8"/>
<comment type="caution">
    <text evidence="1">The sequence shown here is derived from an EMBL/GenBank/DDBJ whole genome shotgun (WGS) entry which is preliminary data.</text>
</comment>
<proteinExistence type="predicted"/>
<sequence>MTTIAFNLQAHAATEYDWQFTSLSGRYATGAEGLLALGGDTDTDRPIAALATTPVSQHKSSLVKGVAMVYVSTPSAQVQGLEVLVELPTGQRYAYALQQQARGVARAQPGRGIRESYLGFGVRNVAGADFEIERIEVQTHASATRRV</sequence>
<dbReference type="EMBL" id="CAHPSC010000011">
    <property type="protein sequence ID" value="CAB5675150.1"/>
    <property type="molecule type" value="Genomic_DNA"/>
</dbReference>
<organism evidence="1 2">
    <name type="scientific">Comamonas aquatica</name>
    <dbReference type="NCBI Taxonomy" id="225991"/>
    <lineage>
        <taxon>Bacteria</taxon>
        <taxon>Pseudomonadati</taxon>
        <taxon>Pseudomonadota</taxon>
        <taxon>Betaproteobacteria</taxon>
        <taxon>Burkholderiales</taxon>
        <taxon>Comamonadaceae</taxon>
        <taxon>Comamonas</taxon>
    </lineage>
</organism>
<evidence type="ECO:0000313" key="1">
    <source>
        <dbReference type="EMBL" id="CAB5675150.1"/>
    </source>
</evidence>
<gene>
    <name evidence="1" type="ORF">GHA_01082</name>
</gene>
<dbReference type="Proteomes" id="UP000834458">
    <property type="component" value="Unassembled WGS sequence"/>
</dbReference>